<dbReference type="RefSeq" id="WP_009248256.1">
    <property type="nucleotide sequence ID" value="NZ_CP036170.1"/>
</dbReference>
<evidence type="ECO:0000256" key="4">
    <source>
        <dbReference type="ARBA" id="ARBA00023125"/>
    </source>
</evidence>
<accession>A0A494WJ61</accession>
<gene>
    <name evidence="8" type="primary">srlR_1</name>
    <name evidence="8" type="ORF">HDCHBGLK_00682</name>
</gene>
<dbReference type="InterPro" id="IPR014036">
    <property type="entry name" value="DeoR-like_C"/>
</dbReference>
<dbReference type="InterPro" id="IPR036388">
    <property type="entry name" value="WH-like_DNA-bd_sf"/>
</dbReference>
<keyword evidence="4" id="KW-0238">DNA-binding</keyword>
<dbReference type="Gene3D" id="3.40.50.1360">
    <property type="match status" value="1"/>
</dbReference>
<dbReference type="Gene3D" id="1.10.10.10">
    <property type="entry name" value="Winged helix-like DNA-binding domain superfamily/Winged helix DNA-binding domain"/>
    <property type="match status" value="1"/>
</dbReference>
<dbReference type="Pfam" id="PF08220">
    <property type="entry name" value="HTH_DeoR"/>
    <property type="match status" value="1"/>
</dbReference>
<reference evidence="8 9" key="1">
    <citation type="journal article" date="2019" name="Appl. Environ. Microbiol.">
        <title>Clostridium scindens ATCC 35704: integration of nutritional requirements, the complete genome sequence, and global transcriptional responses to bile acids.</title>
        <authorList>
            <person name="Devendran S."/>
            <person name="Shrestha R."/>
            <person name="Alves J.M.P."/>
            <person name="Wolf P.G."/>
            <person name="Ly L."/>
            <person name="Hernandez A.G."/>
            <person name="Mendez-Garcia C."/>
            <person name="Inboden A."/>
            <person name="Wiley J."/>
            <person name="Paul O."/>
            <person name="Allen A."/>
            <person name="Springer E."/>
            <person name="Wright C.L."/>
            <person name="Fields C.J."/>
            <person name="Daniel S.L."/>
            <person name="Ridlon J.M."/>
        </authorList>
    </citation>
    <scope>NUCLEOTIDE SEQUENCE [LARGE SCALE GENOMIC DNA]</scope>
    <source>
        <strain evidence="8 9">ATCC 35704</strain>
    </source>
</reference>
<feature type="domain" description="HTH deoR-type" evidence="7">
    <location>
        <begin position="1"/>
        <end position="56"/>
    </location>
</feature>
<keyword evidence="2" id="KW-0678">Repressor</keyword>
<keyword evidence="5" id="KW-0804">Transcription</keyword>
<dbReference type="PANTHER" id="PTHR30363">
    <property type="entry name" value="HTH-TYPE TRANSCRIPTIONAL REGULATOR SRLR-RELATED"/>
    <property type="match status" value="1"/>
</dbReference>
<sequence>MKERHAALLDYVMRNGKTEVNTLAEFLQTSKVTVRKDLDYLSERGLLKRERGYAVPNDPSDIYYRMSLHYETKQRIARKAATYVQDGETLIIESGSTCTLFAYELAKIRQNITIITNSMYLASYVKDHTNIQIILLGGMLQPYGQSLIGPLTKEAVKAFHVDKIFTGTDGYSRTFGFTGDDLSRSDTLNAMTDCADHTYVLAGSEKFTRPGSVSFVALKDVHEVITDDGIPAEEKDYLTKQGIIVTIA</sequence>
<proteinExistence type="predicted"/>
<protein>
    <recommendedName>
        <fullName evidence="1">Lactose phosphotransferase system repressor</fullName>
    </recommendedName>
</protein>
<dbReference type="InterPro" id="IPR018356">
    <property type="entry name" value="Tscrpt_reg_HTH_DeoR_CS"/>
</dbReference>
<dbReference type="GO" id="GO:0003700">
    <property type="term" value="F:DNA-binding transcription factor activity"/>
    <property type="evidence" value="ECO:0007669"/>
    <property type="project" value="InterPro"/>
</dbReference>
<dbReference type="InterPro" id="IPR050313">
    <property type="entry name" value="Carb_Metab_HTH_regulators"/>
</dbReference>
<evidence type="ECO:0000256" key="5">
    <source>
        <dbReference type="ARBA" id="ARBA00023163"/>
    </source>
</evidence>
<dbReference type="KEGG" id="csci:HDCHBGLK_00682"/>
<evidence type="ECO:0000313" key="9">
    <source>
        <dbReference type="Proteomes" id="UP000289664"/>
    </source>
</evidence>
<name>A0A494WJ61_CLOS5</name>
<evidence type="ECO:0000256" key="2">
    <source>
        <dbReference type="ARBA" id="ARBA00022491"/>
    </source>
</evidence>
<dbReference type="InterPro" id="IPR001034">
    <property type="entry name" value="DeoR_HTH"/>
</dbReference>
<dbReference type="AlphaFoldDB" id="A0A494WJ61"/>
<dbReference type="PANTHER" id="PTHR30363:SF4">
    <property type="entry name" value="GLYCEROL-3-PHOSPHATE REGULON REPRESSOR"/>
    <property type="match status" value="1"/>
</dbReference>
<organism evidence="8 9">
    <name type="scientific">Clostridium scindens (strain ATCC 35704 / DSM 5676 / VPI 13733 / 19)</name>
    <dbReference type="NCBI Taxonomy" id="411468"/>
    <lineage>
        <taxon>Bacteria</taxon>
        <taxon>Bacillati</taxon>
        <taxon>Bacillota</taxon>
        <taxon>Clostridia</taxon>
        <taxon>Lachnospirales</taxon>
        <taxon>Lachnospiraceae</taxon>
    </lineage>
</organism>
<evidence type="ECO:0000313" key="8">
    <source>
        <dbReference type="EMBL" id="QBF73308.1"/>
    </source>
</evidence>
<dbReference type="PROSITE" id="PS00894">
    <property type="entry name" value="HTH_DEOR_1"/>
    <property type="match status" value="1"/>
</dbReference>
<evidence type="ECO:0000256" key="6">
    <source>
        <dbReference type="ARBA" id="ARBA00024937"/>
    </source>
</evidence>
<dbReference type="GO" id="GO:0003677">
    <property type="term" value="F:DNA binding"/>
    <property type="evidence" value="ECO:0007669"/>
    <property type="project" value="UniProtKB-KW"/>
</dbReference>
<dbReference type="SMART" id="SM00420">
    <property type="entry name" value="HTH_DEOR"/>
    <property type="match status" value="1"/>
</dbReference>
<evidence type="ECO:0000259" key="7">
    <source>
        <dbReference type="PROSITE" id="PS51000"/>
    </source>
</evidence>
<comment type="function">
    <text evidence="6">Repressor of the lactose catabolism operon. Galactose-6-phosphate is the inducer.</text>
</comment>
<keyword evidence="9" id="KW-1185">Reference proteome</keyword>
<dbReference type="EMBL" id="CP036170">
    <property type="protein sequence ID" value="QBF73308.1"/>
    <property type="molecule type" value="Genomic_DNA"/>
</dbReference>
<keyword evidence="3" id="KW-0805">Transcription regulation</keyword>
<dbReference type="SMART" id="SM01134">
    <property type="entry name" value="DeoRC"/>
    <property type="match status" value="1"/>
</dbReference>
<dbReference type="InterPro" id="IPR036390">
    <property type="entry name" value="WH_DNA-bd_sf"/>
</dbReference>
<dbReference type="GeneID" id="62694911"/>
<dbReference type="Pfam" id="PF00455">
    <property type="entry name" value="DeoRC"/>
    <property type="match status" value="1"/>
</dbReference>
<dbReference type="SUPFAM" id="SSF100950">
    <property type="entry name" value="NagB/RpiA/CoA transferase-like"/>
    <property type="match status" value="1"/>
</dbReference>
<dbReference type="OrthoDB" id="9797223at2"/>
<dbReference type="Proteomes" id="UP000289664">
    <property type="component" value="Chromosome"/>
</dbReference>
<dbReference type="PROSITE" id="PS51000">
    <property type="entry name" value="HTH_DEOR_2"/>
    <property type="match status" value="1"/>
</dbReference>
<dbReference type="SUPFAM" id="SSF46785">
    <property type="entry name" value="Winged helix' DNA-binding domain"/>
    <property type="match status" value="1"/>
</dbReference>
<dbReference type="InterPro" id="IPR037171">
    <property type="entry name" value="NagB/RpiA_transferase-like"/>
</dbReference>
<evidence type="ECO:0000256" key="3">
    <source>
        <dbReference type="ARBA" id="ARBA00023015"/>
    </source>
</evidence>
<evidence type="ECO:0000256" key="1">
    <source>
        <dbReference type="ARBA" id="ARBA00021390"/>
    </source>
</evidence>